<dbReference type="PANTHER" id="PTHR43652">
    <property type="entry name" value="BASIC AMINO ACID ANTIPORTER YFCC-RELATED"/>
    <property type="match status" value="1"/>
</dbReference>
<keyword evidence="3 6" id="KW-0812">Transmembrane</keyword>
<proteinExistence type="predicted"/>
<keyword evidence="2" id="KW-1003">Cell membrane</keyword>
<comment type="subcellular location">
    <subcellularLocation>
        <location evidence="1">Cell membrane</location>
        <topology evidence="1">Multi-pass membrane protein</topology>
    </subcellularLocation>
</comment>
<evidence type="ECO:0000313" key="8">
    <source>
        <dbReference type="Proteomes" id="UP000326903"/>
    </source>
</evidence>
<feature type="transmembrane region" description="Helical" evidence="6">
    <location>
        <begin position="446"/>
        <end position="468"/>
    </location>
</feature>
<evidence type="ECO:0000256" key="6">
    <source>
        <dbReference type="SAM" id="Phobius"/>
    </source>
</evidence>
<comment type="caution">
    <text evidence="7">The sequence shown here is derived from an EMBL/GenBank/DDBJ whole genome shotgun (WGS) entry which is preliminary data.</text>
</comment>
<keyword evidence="5 6" id="KW-0472">Membrane</keyword>
<name>A0A5J5IPA1_9BACT</name>
<evidence type="ECO:0000256" key="2">
    <source>
        <dbReference type="ARBA" id="ARBA00022475"/>
    </source>
</evidence>
<protein>
    <submittedName>
        <fullName evidence="7">YfcC family protein</fullName>
    </submittedName>
</protein>
<dbReference type="InterPro" id="IPR018385">
    <property type="entry name" value="C4_dicarb_anaerob_car-like"/>
</dbReference>
<feature type="transmembrane region" description="Helical" evidence="6">
    <location>
        <begin position="112"/>
        <end position="133"/>
    </location>
</feature>
<evidence type="ECO:0000256" key="5">
    <source>
        <dbReference type="ARBA" id="ARBA00023136"/>
    </source>
</evidence>
<feature type="transmembrane region" description="Helical" evidence="6">
    <location>
        <begin position="12"/>
        <end position="30"/>
    </location>
</feature>
<feature type="transmembrane region" description="Helical" evidence="6">
    <location>
        <begin position="422"/>
        <end position="440"/>
    </location>
</feature>
<keyword evidence="4 6" id="KW-1133">Transmembrane helix</keyword>
<dbReference type="EMBL" id="VYQF01000001">
    <property type="protein sequence ID" value="KAA9042153.1"/>
    <property type="molecule type" value="Genomic_DNA"/>
</dbReference>
<dbReference type="RefSeq" id="WP_150414282.1">
    <property type="nucleotide sequence ID" value="NZ_VYQF01000001.1"/>
</dbReference>
<reference evidence="7 8" key="1">
    <citation type="submission" date="2019-09" db="EMBL/GenBank/DDBJ databases">
        <title>Draft genome sequence of Ginsengibacter sp. BR5-29.</title>
        <authorList>
            <person name="Im W.-T."/>
        </authorList>
    </citation>
    <scope>NUCLEOTIDE SEQUENCE [LARGE SCALE GENOMIC DNA]</scope>
    <source>
        <strain evidence="7 8">BR5-29</strain>
    </source>
</reference>
<evidence type="ECO:0000256" key="4">
    <source>
        <dbReference type="ARBA" id="ARBA00022989"/>
    </source>
</evidence>
<feature type="transmembrane region" description="Helical" evidence="6">
    <location>
        <begin position="395"/>
        <end position="415"/>
    </location>
</feature>
<feature type="transmembrane region" description="Helical" evidence="6">
    <location>
        <begin position="299"/>
        <end position="320"/>
    </location>
</feature>
<feature type="transmembrane region" description="Helical" evidence="6">
    <location>
        <begin position="354"/>
        <end position="375"/>
    </location>
</feature>
<feature type="transmembrane region" description="Helical" evidence="6">
    <location>
        <begin position="326"/>
        <end position="342"/>
    </location>
</feature>
<accession>A0A5J5IPA1</accession>
<dbReference type="AlphaFoldDB" id="A0A5J5IPA1"/>
<evidence type="ECO:0000256" key="3">
    <source>
        <dbReference type="ARBA" id="ARBA00022692"/>
    </source>
</evidence>
<evidence type="ECO:0000256" key="1">
    <source>
        <dbReference type="ARBA" id="ARBA00004651"/>
    </source>
</evidence>
<feature type="transmembrane region" description="Helical" evidence="6">
    <location>
        <begin position="480"/>
        <end position="500"/>
    </location>
</feature>
<gene>
    <name evidence="7" type="ORF">FW778_09090</name>
</gene>
<dbReference type="InterPro" id="IPR051679">
    <property type="entry name" value="DASS-Related_Transporters"/>
</dbReference>
<dbReference type="Proteomes" id="UP000326903">
    <property type="component" value="Unassembled WGS sequence"/>
</dbReference>
<feature type="transmembrane region" description="Helical" evidence="6">
    <location>
        <begin position="154"/>
        <end position="173"/>
    </location>
</feature>
<feature type="transmembrane region" description="Helical" evidence="6">
    <location>
        <begin position="210"/>
        <end position="233"/>
    </location>
</feature>
<dbReference type="Pfam" id="PF03606">
    <property type="entry name" value="DcuC"/>
    <property type="match status" value="1"/>
</dbReference>
<feature type="transmembrane region" description="Helical" evidence="6">
    <location>
        <begin position="179"/>
        <end position="203"/>
    </location>
</feature>
<keyword evidence="8" id="KW-1185">Reference proteome</keyword>
<dbReference type="GO" id="GO:0005886">
    <property type="term" value="C:plasma membrane"/>
    <property type="evidence" value="ECO:0007669"/>
    <property type="project" value="UniProtKB-SubCell"/>
</dbReference>
<organism evidence="7 8">
    <name type="scientific">Ginsengibacter hankyongi</name>
    <dbReference type="NCBI Taxonomy" id="2607284"/>
    <lineage>
        <taxon>Bacteria</taxon>
        <taxon>Pseudomonadati</taxon>
        <taxon>Bacteroidota</taxon>
        <taxon>Chitinophagia</taxon>
        <taxon>Chitinophagales</taxon>
        <taxon>Chitinophagaceae</taxon>
        <taxon>Ginsengibacter</taxon>
    </lineage>
</organism>
<dbReference type="PANTHER" id="PTHR43652:SF6">
    <property type="entry name" value="ARGININE REPRESSOR"/>
    <property type="match status" value="1"/>
</dbReference>
<sequence>MKIIRLKSLPTPLTLMMLAIILAAITTWLLPAGQYSKLSADGNKGFVISSASGTVTLPFRQRTLDSLSIKILLQKFINGDIRKPISVPNTYQKLGNRPQGIVQILQAPVKGIIDSIDIVLFILFIGGFMSVFNKTGAMFRGVKYLAQRMNGKERLLIVILVFIFSFLGGSYGMDVESIVFYPVLVPLFMAAAYDVMVPLAIVFGGAATGFIASFTNPFSAIIASNAAGINWINGLYERLLFFGIATTLLAWYILRYAAKVKKDPLNSIVYKTDGITKSPFEMQVDAGEMLVKLGTKTKLLLLIFMLTFTSMIVGIVFFNWWTTEMSALFFASSILVAIIDRMKEKTFVMEFVKGAENLLSVALIVGLARGVTIVLNAGLVGDSILFYASNLVQHFSPVIFILLLMLFYFFFAILVSSSSGMAVLTMPIIGALAIIMNIPGREIVNSYLFGIGIMFLISPTGSVFPALLMVQVSYKAWLKFITPFIIVLFILSALFLITGINF</sequence>
<evidence type="ECO:0000313" key="7">
    <source>
        <dbReference type="EMBL" id="KAA9042153.1"/>
    </source>
</evidence>
<feature type="transmembrane region" description="Helical" evidence="6">
    <location>
        <begin position="239"/>
        <end position="258"/>
    </location>
</feature>